<sequence>MQVSQDSDLILNNRPGLRMIEVSNTHRALGKEHEYEILAGKIKRKSQEMIDKDKADKEEFYRQRVMPEYLRDDTDILNEILIEHINGLNKKAGFPNIDLNTIKTQLKQRRELHRNPDKK</sequence>
<organism evidence="1">
    <name type="scientific">marine sediment metagenome</name>
    <dbReference type="NCBI Taxonomy" id="412755"/>
    <lineage>
        <taxon>unclassified sequences</taxon>
        <taxon>metagenomes</taxon>
        <taxon>ecological metagenomes</taxon>
    </lineage>
</organism>
<gene>
    <name evidence="1" type="ORF">LCGC14_1889500</name>
</gene>
<dbReference type="AlphaFoldDB" id="A0A0F9GN30"/>
<evidence type="ECO:0000313" key="1">
    <source>
        <dbReference type="EMBL" id="KKL91961.1"/>
    </source>
</evidence>
<protein>
    <submittedName>
        <fullName evidence="1">Uncharacterized protein</fullName>
    </submittedName>
</protein>
<comment type="caution">
    <text evidence="1">The sequence shown here is derived from an EMBL/GenBank/DDBJ whole genome shotgun (WGS) entry which is preliminary data.</text>
</comment>
<reference evidence="1" key="1">
    <citation type="journal article" date="2015" name="Nature">
        <title>Complex archaea that bridge the gap between prokaryotes and eukaryotes.</title>
        <authorList>
            <person name="Spang A."/>
            <person name="Saw J.H."/>
            <person name="Jorgensen S.L."/>
            <person name="Zaremba-Niedzwiedzka K."/>
            <person name="Martijn J."/>
            <person name="Lind A.E."/>
            <person name="van Eijk R."/>
            <person name="Schleper C."/>
            <person name="Guy L."/>
            <person name="Ettema T.J."/>
        </authorList>
    </citation>
    <scope>NUCLEOTIDE SEQUENCE</scope>
</reference>
<dbReference type="EMBL" id="LAZR01019598">
    <property type="protein sequence ID" value="KKL91961.1"/>
    <property type="molecule type" value="Genomic_DNA"/>
</dbReference>
<accession>A0A0F9GN30</accession>
<name>A0A0F9GN30_9ZZZZ</name>
<proteinExistence type="predicted"/>